<dbReference type="RefSeq" id="WP_127802438.1">
    <property type="nucleotide sequence ID" value="NZ_SACY01000001.1"/>
</dbReference>
<dbReference type="AlphaFoldDB" id="A0A437PX91"/>
<evidence type="ECO:0000313" key="2">
    <source>
        <dbReference type="Proteomes" id="UP000282832"/>
    </source>
</evidence>
<dbReference type="EMBL" id="SACY01000001">
    <property type="protein sequence ID" value="RVU26887.1"/>
    <property type="molecule type" value="Genomic_DNA"/>
</dbReference>
<proteinExistence type="predicted"/>
<dbReference type="OrthoDB" id="943693at2"/>
<keyword evidence="2" id="KW-1185">Reference proteome</keyword>
<reference evidence="1 2" key="1">
    <citation type="submission" date="2019-01" db="EMBL/GenBank/DDBJ databases">
        <authorList>
            <person name="Chen W.-M."/>
        </authorList>
    </citation>
    <scope>NUCLEOTIDE SEQUENCE [LARGE SCALE GENOMIC DNA]</scope>
    <source>
        <strain evidence="1 2">FSY-15</strain>
    </source>
</reference>
<dbReference type="Proteomes" id="UP000282832">
    <property type="component" value="Unassembled WGS sequence"/>
</dbReference>
<evidence type="ECO:0000313" key="1">
    <source>
        <dbReference type="EMBL" id="RVU26887.1"/>
    </source>
</evidence>
<comment type="caution">
    <text evidence="1">The sequence shown here is derived from an EMBL/GenBank/DDBJ whole genome shotgun (WGS) entry which is preliminary data.</text>
</comment>
<accession>A0A437PX91</accession>
<sequence length="249" mass="28706">MNSSLANFSKFLEQNNFEIQANQSFLHIKAKLLVFYVSSENTTKIAAQKLQKEVLELRKKGFSVFVVREQVWENKSDLIRKIIVHKTTKLISVFARDLVVEQISEKVAKDFLETNHLLGFCKGRKYFSISIPAHRAFRFQKYNFSKILAVAVFGKNISRKKVGFEGDKSIEWSRFATLPEIRIVGGLTKVLKYLQEVEHFDDIMTYVAIETNDSKGLRGMGFVLEEITEPFQLGAEFNLGNYKLRYAKS</sequence>
<name>A0A437PX91_9BACT</name>
<protein>
    <submittedName>
        <fullName evidence="1">Uncharacterized protein</fullName>
    </submittedName>
</protein>
<organism evidence="1 2">
    <name type="scientific">Sandaracinomonas limnophila</name>
    <dbReference type="NCBI Taxonomy" id="1862386"/>
    <lineage>
        <taxon>Bacteria</taxon>
        <taxon>Pseudomonadati</taxon>
        <taxon>Bacteroidota</taxon>
        <taxon>Cytophagia</taxon>
        <taxon>Cytophagales</taxon>
        <taxon>Flectobacillaceae</taxon>
        <taxon>Sandaracinomonas</taxon>
    </lineage>
</organism>
<gene>
    <name evidence="1" type="ORF">EOJ36_02515</name>
</gene>